<organism evidence="2 3">
    <name type="scientific">Amaricoccus macauensis</name>
    <dbReference type="NCBI Taxonomy" id="57001"/>
    <lineage>
        <taxon>Bacteria</taxon>
        <taxon>Pseudomonadati</taxon>
        <taxon>Pseudomonadota</taxon>
        <taxon>Alphaproteobacteria</taxon>
        <taxon>Rhodobacterales</taxon>
        <taxon>Paracoccaceae</taxon>
        <taxon>Amaricoccus</taxon>
    </lineage>
</organism>
<evidence type="ECO:0000313" key="3">
    <source>
        <dbReference type="Proteomes" id="UP000549457"/>
    </source>
</evidence>
<keyword evidence="3" id="KW-1185">Reference proteome</keyword>
<sequence length="231" mass="24024">MTIEAILATWPAVELRAAGGFTLRRGAGGGNRTSAATLDGMSGDIPAAEAAMRAWEQRPVFMIRPGEAALDADLAARGYEAYDHTRVLAASAAPLAGADPERAFFGDMRLRVLEEVWAPGGIGPERVAVMARAPGPKIYLLGRHGDRVGGAGFAAIHGDAVVMHAVEVTPAARRTGIGAAMVRAAAAWGRERGAGRLLLAVTQANVGATALYRGLGFEEAAAYHYRRAPAA</sequence>
<evidence type="ECO:0000313" key="2">
    <source>
        <dbReference type="EMBL" id="MBB5222590.1"/>
    </source>
</evidence>
<dbReference type="GO" id="GO:0016747">
    <property type="term" value="F:acyltransferase activity, transferring groups other than amino-acyl groups"/>
    <property type="evidence" value="ECO:0007669"/>
    <property type="project" value="InterPro"/>
</dbReference>
<dbReference type="PANTHER" id="PTHR43072">
    <property type="entry name" value="N-ACETYLTRANSFERASE"/>
    <property type="match status" value="1"/>
</dbReference>
<protein>
    <submittedName>
        <fullName evidence="2">Ribosomal protein S18 acetylase RimI-like enzyme</fullName>
    </submittedName>
</protein>
<name>A0A840SPB2_9RHOB</name>
<accession>A0A840SPB2</accession>
<feature type="domain" description="N-acetyltransferase" evidence="1">
    <location>
        <begin position="83"/>
        <end position="231"/>
    </location>
</feature>
<comment type="caution">
    <text evidence="2">The sequence shown here is derived from an EMBL/GenBank/DDBJ whole genome shotgun (WGS) entry which is preliminary data.</text>
</comment>
<dbReference type="InterPro" id="IPR016181">
    <property type="entry name" value="Acyl_CoA_acyltransferase"/>
</dbReference>
<dbReference type="EMBL" id="JACHFM010000002">
    <property type="protein sequence ID" value="MBB5222590.1"/>
    <property type="molecule type" value="Genomic_DNA"/>
</dbReference>
<dbReference type="InterPro" id="IPR000182">
    <property type="entry name" value="GNAT_dom"/>
</dbReference>
<gene>
    <name evidence="2" type="ORF">HNP73_002526</name>
</gene>
<keyword evidence="2" id="KW-0689">Ribosomal protein</keyword>
<dbReference type="GO" id="GO:0005840">
    <property type="term" value="C:ribosome"/>
    <property type="evidence" value="ECO:0007669"/>
    <property type="project" value="UniProtKB-KW"/>
</dbReference>
<dbReference type="Proteomes" id="UP000549457">
    <property type="component" value="Unassembled WGS sequence"/>
</dbReference>
<dbReference type="SUPFAM" id="SSF55729">
    <property type="entry name" value="Acyl-CoA N-acyltransferases (Nat)"/>
    <property type="match status" value="1"/>
</dbReference>
<dbReference type="AlphaFoldDB" id="A0A840SPB2"/>
<evidence type="ECO:0000259" key="1">
    <source>
        <dbReference type="PROSITE" id="PS51186"/>
    </source>
</evidence>
<dbReference type="Pfam" id="PF00583">
    <property type="entry name" value="Acetyltransf_1"/>
    <property type="match status" value="1"/>
</dbReference>
<dbReference type="Gene3D" id="3.40.630.30">
    <property type="match status" value="1"/>
</dbReference>
<dbReference type="PROSITE" id="PS51186">
    <property type="entry name" value="GNAT"/>
    <property type="match status" value="1"/>
</dbReference>
<proteinExistence type="predicted"/>
<dbReference type="RefSeq" id="WP_184149652.1">
    <property type="nucleotide sequence ID" value="NZ_JACHFM010000002.1"/>
</dbReference>
<keyword evidence="2" id="KW-0687">Ribonucleoprotein</keyword>
<reference evidence="2 3" key="1">
    <citation type="submission" date="2020-08" db="EMBL/GenBank/DDBJ databases">
        <title>Genomic Encyclopedia of Type Strains, Phase IV (KMG-IV): sequencing the most valuable type-strain genomes for metagenomic binning, comparative biology and taxonomic classification.</title>
        <authorList>
            <person name="Goeker M."/>
        </authorList>
    </citation>
    <scope>NUCLEOTIDE SEQUENCE [LARGE SCALE GENOMIC DNA]</scope>
    <source>
        <strain evidence="2 3">DSM 101730</strain>
    </source>
</reference>